<dbReference type="EMBL" id="CP042913">
    <property type="protein sequence ID" value="QEG36121.1"/>
    <property type="molecule type" value="Genomic_DNA"/>
</dbReference>
<sequence length="888" mass="97342">MITETQDEVIGPISPISETSDLARLAAEACYVVAQTVAPVWPLADYVAVNPYLGLTATSFIKARKHLQSFSDCELLMPVAYYSQRFKEGQFGRADIYSAIDELVDAGVDGAELLTGRGLEQLLSEPSPVGCDAEATEPSPKPSRLQSISAAYDESACVSWTAKIHEEIGKHCAAHYDRGQAFWPSPWQAQPLYSAWRSAMRHDRRLEVMGLRGVRILAKSLPNEPAAAVARLLQASRVPSELWRAYLLCLAYELPGWSAWTQYQASWVEGGEARVGDGQGDDLIGLLAIRLSYDVALAKQFNFSMNVLGVLESQVLCAEEAAAAQQCPADRGLVRYALLRANELGYRNHVLRQLLAPSAAARHADDADGYSDSLDSKPQKLAQVAFCIDVRSERIRRHFESANKLIETIGFAGFFGIPFAYERLGESTATNQLPVLVPPQFKVVERVRAEAADQQEGVAVRRGFVRSLRKAWKRFQTASASAFAFVEATGMFFGLKLLRRVVSIRAGSLDPRCDGVAKEQRNRLGPDLAALDTQGLNLDRQADLALSILTGMGLLKDFARLVVFCGHGSQTENNPLAAGLDCGACGGHSGEPNARLAAQLLNSSEVRFRLLAKGIEISANVHFLACLHNTTTDEISFFDLDLIPSSHREDFEQLRAAAKTAANQTRLERLPLLSTNKASDPFRRALDWSEVRPEWGLTGNAAFIVAPRRLTESIDLGGRAFLHSYDHRNDPEGKVLEGILTAPMVVGSWINLQYYASTVDPRHFGSGSKTIHNVVGRFGAFSGNGGDLTTGLPWESIRDSDRYQHDPVRLLSVVAAPRAQIARILSLYSGVEQLAANGWIHLVALDGGKFYRFTPQKTWQAIDLDLALNGVQIEEPRVSEAPIPSLVY</sequence>
<dbReference type="Proteomes" id="UP000323917">
    <property type="component" value="Chromosome"/>
</dbReference>
<feature type="binding site" evidence="6">
    <location>
        <position position="389"/>
    </location>
    <ligand>
        <name>Zn(2+)</name>
        <dbReference type="ChEBI" id="CHEBI:29105"/>
    </ligand>
</feature>
<comment type="similarity">
    <text evidence="6">Belongs to the inorganic carbon transporter (TC 9.A.2) DabA family.</text>
</comment>
<keyword evidence="3 6" id="KW-0479">Metal-binding</keyword>
<dbReference type="HAMAP" id="MF_01871">
    <property type="entry name" value="DabA"/>
    <property type="match status" value="1"/>
</dbReference>
<comment type="function">
    <text evidence="6">Part of an energy-coupled inorganic carbon pump.</text>
</comment>
<dbReference type="RefSeq" id="WP_148074524.1">
    <property type="nucleotide sequence ID" value="NZ_CP042913.1"/>
</dbReference>
<feature type="binding site" evidence="6">
    <location>
        <position position="387"/>
    </location>
    <ligand>
        <name>Zn(2+)</name>
        <dbReference type="ChEBI" id="CHEBI:29105"/>
    </ligand>
</feature>
<keyword evidence="5 6" id="KW-0472">Membrane</keyword>
<dbReference type="OrthoDB" id="9805101at2"/>
<evidence type="ECO:0000256" key="5">
    <source>
        <dbReference type="ARBA" id="ARBA00023136"/>
    </source>
</evidence>
<accession>A0A5B9QPR7</accession>
<dbReference type="KEGG" id="bgok:Pr1d_34300"/>
<gene>
    <name evidence="6" type="primary">dabA</name>
    <name evidence="7" type="ORF">Pr1d_34300</name>
</gene>
<feature type="binding site" evidence="6">
    <location>
        <position position="567"/>
    </location>
    <ligand>
        <name>Zn(2+)</name>
        <dbReference type="ChEBI" id="CHEBI:29105"/>
    </ligand>
</feature>
<comment type="cofactor">
    <cofactor evidence="6">
        <name>Zn(2+)</name>
        <dbReference type="ChEBI" id="CHEBI:29105"/>
    </cofactor>
</comment>
<evidence type="ECO:0000256" key="4">
    <source>
        <dbReference type="ARBA" id="ARBA00022833"/>
    </source>
</evidence>
<dbReference type="PANTHER" id="PTHR38344">
    <property type="entry name" value="UPF0753 PROTEIN AQ_863"/>
    <property type="match status" value="1"/>
</dbReference>
<reference evidence="7 8" key="1">
    <citation type="submission" date="2019-08" db="EMBL/GenBank/DDBJ databases">
        <title>Deep-cultivation of Planctomycetes and their phenomic and genomic characterization uncovers novel biology.</title>
        <authorList>
            <person name="Wiegand S."/>
            <person name="Jogler M."/>
            <person name="Boedeker C."/>
            <person name="Pinto D."/>
            <person name="Vollmers J."/>
            <person name="Rivas-Marin E."/>
            <person name="Kohn T."/>
            <person name="Peeters S.H."/>
            <person name="Heuer A."/>
            <person name="Rast P."/>
            <person name="Oberbeckmann S."/>
            <person name="Bunk B."/>
            <person name="Jeske O."/>
            <person name="Meyerdierks A."/>
            <person name="Storesund J.E."/>
            <person name="Kallscheuer N."/>
            <person name="Luecker S."/>
            <person name="Lage O.M."/>
            <person name="Pohl T."/>
            <person name="Merkel B.J."/>
            <person name="Hornburger P."/>
            <person name="Mueller R.-W."/>
            <person name="Bruemmer F."/>
            <person name="Labrenz M."/>
            <person name="Spormann A.M."/>
            <person name="Op den Camp H."/>
            <person name="Overmann J."/>
            <person name="Amann R."/>
            <person name="Jetten M.S.M."/>
            <person name="Mascher T."/>
            <person name="Medema M.H."/>
            <person name="Devos D.P."/>
            <person name="Kaster A.-K."/>
            <person name="Ovreas L."/>
            <person name="Rohde M."/>
            <person name="Galperin M.Y."/>
            <person name="Jogler C."/>
        </authorList>
    </citation>
    <scope>NUCLEOTIDE SEQUENCE [LARGE SCALE GENOMIC DNA]</scope>
    <source>
        <strain evidence="7 8">Pr1d</strain>
    </source>
</reference>
<evidence type="ECO:0000256" key="1">
    <source>
        <dbReference type="ARBA" id="ARBA00022448"/>
    </source>
</evidence>
<evidence type="ECO:0000313" key="8">
    <source>
        <dbReference type="Proteomes" id="UP000323917"/>
    </source>
</evidence>
<feature type="binding site" evidence="6">
    <location>
        <position position="582"/>
    </location>
    <ligand>
        <name>Zn(2+)</name>
        <dbReference type="ChEBI" id="CHEBI:29105"/>
    </ligand>
</feature>
<dbReference type="AlphaFoldDB" id="A0A5B9QPR7"/>
<dbReference type="InterPro" id="IPR018752">
    <property type="entry name" value="DabA"/>
</dbReference>
<name>A0A5B9QPR7_9BACT</name>
<evidence type="ECO:0000256" key="3">
    <source>
        <dbReference type="ARBA" id="ARBA00022723"/>
    </source>
</evidence>
<comment type="subunit">
    <text evidence="6">Forms a complex with DabB.</text>
</comment>
<keyword evidence="8" id="KW-1185">Reference proteome</keyword>
<keyword evidence="2 6" id="KW-1003">Cell membrane</keyword>
<keyword evidence="1 6" id="KW-0813">Transport</keyword>
<evidence type="ECO:0000256" key="2">
    <source>
        <dbReference type="ARBA" id="ARBA00022475"/>
    </source>
</evidence>
<protein>
    <recommendedName>
        <fullName evidence="6">Probable inorganic carbon transporter subunit DabA</fullName>
    </recommendedName>
</protein>
<comment type="subcellular location">
    <subcellularLocation>
        <location evidence="6">Cell membrane</location>
        <topology evidence="6">Peripheral membrane protein</topology>
    </subcellularLocation>
</comment>
<dbReference type="PANTHER" id="PTHR38344:SF1">
    <property type="entry name" value="INORGANIC CARBON TRANSPORTER SUBUNIT DABA-RELATED"/>
    <property type="match status" value="1"/>
</dbReference>
<dbReference type="Pfam" id="PF10070">
    <property type="entry name" value="DabA"/>
    <property type="match status" value="1"/>
</dbReference>
<organism evidence="7 8">
    <name type="scientific">Bythopirellula goksoeyrii</name>
    <dbReference type="NCBI Taxonomy" id="1400387"/>
    <lineage>
        <taxon>Bacteria</taxon>
        <taxon>Pseudomonadati</taxon>
        <taxon>Planctomycetota</taxon>
        <taxon>Planctomycetia</taxon>
        <taxon>Pirellulales</taxon>
        <taxon>Lacipirellulaceae</taxon>
        <taxon>Bythopirellula</taxon>
    </lineage>
</organism>
<evidence type="ECO:0000313" key="7">
    <source>
        <dbReference type="EMBL" id="QEG36121.1"/>
    </source>
</evidence>
<dbReference type="GO" id="GO:0005886">
    <property type="term" value="C:plasma membrane"/>
    <property type="evidence" value="ECO:0007669"/>
    <property type="project" value="UniProtKB-SubCell"/>
</dbReference>
<keyword evidence="4 6" id="KW-0862">Zinc</keyword>
<evidence type="ECO:0000256" key="6">
    <source>
        <dbReference type="HAMAP-Rule" id="MF_01871"/>
    </source>
</evidence>
<proteinExistence type="inferred from homology"/>
<dbReference type="GO" id="GO:0008270">
    <property type="term" value="F:zinc ion binding"/>
    <property type="evidence" value="ECO:0007669"/>
    <property type="project" value="UniProtKB-UniRule"/>
</dbReference>